<dbReference type="InterPro" id="IPR036927">
    <property type="entry name" value="Cyt_c_oxase-like_su1_sf"/>
</dbReference>
<dbReference type="Proteomes" id="UP000236642">
    <property type="component" value="Unassembled WGS sequence"/>
</dbReference>
<evidence type="ECO:0000313" key="2">
    <source>
        <dbReference type="EMBL" id="GBD09952.1"/>
    </source>
</evidence>
<evidence type="ECO:0000256" key="1">
    <source>
        <dbReference type="SAM" id="Phobius"/>
    </source>
</evidence>
<keyword evidence="1" id="KW-0812">Transmembrane</keyword>
<evidence type="ECO:0008006" key="4">
    <source>
        <dbReference type="Google" id="ProtNLM"/>
    </source>
</evidence>
<accession>A0A2H5Y942</accession>
<dbReference type="EMBL" id="BEHY01000085">
    <property type="protein sequence ID" value="GBD09952.1"/>
    <property type="molecule type" value="Genomic_DNA"/>
</dbReference>
<feature type="transmembrane region" description="Helical" evidence="1">
    <location>
        <begin position="82"/>
        <end position="100"/>
    </location>
</feature>
<protein>
    <recommendedName>
        <fullName evidence="4">Cbb3-type cytochrome c oxidase subunit I</fullName>
    </recommendedName>
</protein>
<organism evidence="2 3">
    <name type="scientific">Candidatus Thermoflexus japonica</name>
    <dbReference type="NCBI Taxonomy" id="2035417"/>
    <lineage>
        <taxon>Bacteria</taxon>
        <taxon>Bacillati</taxon>
        <taxon>Chloroflexota</taxon>
        <taxon>Thermoflexia</taxon>
        <taxon>Thermoflexales</taxon>
        <taxon>Thermoflexaceae</taxon>
        <taxon>Thermoflexus</taxon>
    </lineage>
</organism>
<feature type="transmembrane region" description="Helical" evidence="1">
    <location>
        <begin position="106"/>
        <end position="129"/>
    </location>
</feature>
<name>A0A2H5Y942_9CHLR</name>
<keyword evidence="1" id="KW-1133">Transmembrane helix</keyword>
<evidence type="ECO:0000313" key="3">
    <source>
        <dbReference type="Proteomes" id="UP000236642"/>
    </source>
</evidence>
<dbReference type="Gene3D" id="1.20.210.10">
    <property type="entry name" value="Cytochrome c oxidase-like, subunit I domain"/>
    <property type="match status" value="1"/>
</dbReference>
<gene>
    <name evidence="2" type="ORF">HRbin22_02214</name>
</gene>
<comment type="caution">
    <text evidence="2">The sequence shown here is derived from an EMBL/GenBank/DDBJ whole genome shotgun (WGS) entry which is preliminary data.</text>
</comment>
<proteinExistence type="predicted"/>
<reference evidence="3" key="1">
    <citation type="submission" date="2017-09" db="EMBL/GenBank/DDBJ databases">
        <title>Metaegenomics of thermophilic ammonia-oxidizing enrichment culture.</title>
        <authorList>
            <person name="Kato S."/>
            <person name="Suzuki K."/>
        </authorList>
    </citation>
    <scope>NUCLEOTIDE SEQUENCE [LARGE SCALE GENOMIC DNA]</scope>
</reference>
<dbReference type="AlphaFoldDB" id="A0A2H5Y942"/>
<sequence length="138" mass="14791">MPPLSRYMIRMALGHLALGFLIGGLMLAHKAFPYAPGVMRLLPWHIHALFIGWTVQLAFGVAYWIFPRFALERPGDPRGRAGWAWASFGLLNAGVLSAGLAGAAGWGIGLALGSGLEALGVLAFAIHLWPRVRPAVLP</sequence>
<feature type="transmembrane region" description="Helical" evidence="1">
    <location>
        <begin position="44"/>
        <end position="66"/>
    </location>
</feature>
<keyword evidence="1" id="KW-0472">Membrane</keyword>
<dbReference type="SUPFAM" id="SSF81442">
    <property type="entry name" value="Cytochrome c oxidase subunit I-like"/>
    <property type="match status" value="1"/>
</dbReference>